<accession>A0A4Z1F6V3</accession>
<gene>
    <name evidence="2" type="ORF">BTUL_0020g00780</name>
</gene>
<organism evidence="2 3">
    <name type="scientific">Botrytis tulipae</name>
    <dbReference type="NCBI Taxonomy" id="87230"/>
    <lineage>
        <taxon>Eukaryota</taxon>
        <taxon>Fungi</taxon>
        <taxon>Dikarya</taxon>
        <taxon>Ascomycota</taxon>
        <taxon>Pezizomycotina</taxon>
        <taxon>Leotiomycetes</taxon>
        <taxon>Helotiales</taxon>
        <taxon>Sclerotiniaceae</taxon>
        <taxon>Botrytis</taxon>
    </lineage>
</organism>
<dbReference type="OrthoDB" id="3542648at2759"/>
<reference evidence="2 3" key="1">
    <citation type="submission" date="2017-12" db="EMBL/GenBank/DDBJ databases">
        <title>Comparative genomics of Botrytis spp.</title>
        <authorList>
            <person name="Valero-Jimenez C.A."/>
            <person name="Tapia P."/>
            <person name="Veloso J."/>
            <person name="Silva-Moreno E."/>
            <person name="Staats M."/>
            <person name="Valdes J.H."/>
            <person name="Van Kan J.A.L."/>
        </authorList>
    </citation>
    <scope>NUCLEOTIDE SEQUENCE [LARGE SCALE GENOMIC DNA]</scope>
    <source>
        <strain evidence="2 3">Bt9001</strain>
    </source>
</reference>
<keyword evidence="3" id="KW-1185">Reference proteome</keyword>
<name>A0A4Z1F6V3_9HELO</name>
<proteinExistence type="predicted"/>
<dbReference type="EMBL" id="PQXH01000020">
    <property type="protein sequence ID" value="TGO17191.1"/>
    <property type="molecule type" value="Genomic_DNA"/>
</dbReference>
<evidence type="ECO:0000313" key="3">
    <source>
        <dbReference type="Proteomes" id="UP000297777"/>
    </source>
</evidence>
<evidence type="ECO:0000256" key="1">
    <source>
        <dbReference type="SAM" id="MobiDB-lite"/>
    </source>
</evidence>
<evidence type="ECO:0000313" key="2">
    <source>
        <dbReference type="EMBL" id="TGO17191.1"/>
    </source>
</evidence>
<feature type="compositionally biased region" description="Basic and acidic residues" evidence="1">
    <location>
        <begin position="199"/>
        <end position="215"/>
    </location>
</feature>
<dbReference type="Proteomes" id="UP000297777">
    <property type="component" value="Unassembled WGS sequence"/>
</dbReference>
<comment type="caution">
    <text evidence="2">The sequence shown here is derived from an EMBL/GenBank/DDBJ whole genome shotgun (WGS) entry which is preliminary data.</text>
</comment>
<dbReference type="AlphaFoldDB" id="A0A4Z1F6V3"/>
<feature type="region of interest" description="Disordered" evidence="1">
    <location>
        <begin position="109"/>
        <end position="215"/>
    </location>
</feature>
<sequence length="215" mass="24481">MPFKECRKIIECGPHSYCFGCCLDHKGFWFSVIDQYGVPVNVNPQLSDTTHRDTDACPKHGYNLEWRTCLRCDTIKLYNQNSIASFIDLGSNPSREFNRQYSEAKGPAIENFPAENPYDSDSFDGPSNYSERRALNPSDDMGVSEEELSKPSKRRNRLHKTAKTKSGGAEGNVENGIEYLPLSDEMPQESRSGLFRNRGTNEKRRARDRHVSFAE</sequence>
<feature type="compositionally biased region" description="Basic residues" evidence="1">
    <location>
        <begin position="151"/>
        <end position="163"/>
    </location>
</feature>
<protein>
    <submittedName>
        <fullName evidence="2">Uncharacterized protein</fullName>
    </submittedName>
</protein>